<dbReference type="InterPro" id="IPR016163">
    <property type="entry name" value="Ald_DH_C"/>
</dbReference>
<dbReference type="SUPFAM" id="SSF53720">
    <property type="entry name" value="ALDH-like"/>
    <property type="match status" value="1"/>
</dbReference>
<dbReference type="Gene3D" id="3.40.605.10">
    <property type="entry name" value="Aldehyde Dehydrogenase, Chain A, domain 1"/>
    <property type="match status" value="1"/>
</dbReference>
<dbReference type="InterPro" id="IPR016162">
    <property type="entry name" value="Ald_DH_N"/>
</dbReference>
<sequence length="365" mass="40129">MAQKPVDDGQRTAIIRYVPPGVEVGIVPWNFPLTLGIGKLIPELLAGNTSIWRPSPFTPYSALKLAEIGSKIFPPGVFQALSGEDNPGPWLTEHPGVSKVSFTGSIETGKNVMAACATSIKRVTLELGGNDAAVIRDDVDIEAVVGNVAFLAFVHCGEICMNIKRIYVHEKTYDQFLSKMVEHIRSFKMGDHTDPEAFFGPIQNEIQYEKLKTFYSKISTEGWNVALGGKPEDVDSKGFYIPATIIQNPPDNSSIITDEPFGPIVPVLKWSEEHDVIERVNSSKYGLGASVWSNNVPKARRIAEQLEAGSIWVNTNFEFAPNVPFGGHKQSGLGMEWGEEGLKGWCNSPAYWIKHLLRSNSVSVK</sequence>
<feature type="active site" evidence="5">
    <location>
        <position position="126"/>
    </location>
</feature>
<dbReference type="InterPro" id="IPR029510">
    <property type="entry name" value="Ald_DH_CS_GLU"/>
</dbReference>
<gene>
    <name evidence="8" type="ORF">RRF57_000740</name>
</gene>
<dbReference type="GO" id="GO:0004029">
    <property type="term" value="F:aldehyde dehydrogenase (NAD+) activity"/>
    <property type="evidence" value="ECO:0007669"/>
    <property type="project" value="UniProtKB-EC"/>
</dbReference>
<evidence type="ECO:0000256" key="4">
    <source>
        <dbReference type="ARBA" id="ARBA00049194"/>
    </source>
</evidence>
<protein>
    <recommendedName>
        <fullName evidence="3">aldehyde dehydrogenase (NAD(+))</fullName>
        <ecNumber evidence="3">1.2.1.3</ecNumber>
    </recommendedName>
</protein>
<evidence type="ECO:0000313" key="8">
    <source>
        <dbReference type="EMBL" id="KAK5625024.1"/>
    </source>
</evidence>
<dbReference type="EC" id="1.2.1.3" evidence="3"/>
<evidence type="ECO:0000256" key="6">
    <source>
        <dbReference type="RuleBase" id="RU003345"/>
    </source>
</evidence>
<dbReference type="InterPro" id="IPR016161">
    <property type="entry name" value="Ald_DH/histidinol_DH"/>
</dbReference>
<evidence type="ECO:0000256" key="5">
    <source>
        <dbReference type="PROSITE-ProRule" id="PRU10007"/>
    </source>
</evidence>
<evidence type="ECO:0000256" key="1">
    <source>
        <dbReference type="ARBA" id="ARBA00009986"/>
    </source>
</evidence>
<comment type="similarity">
    <text evidence="1 6">Belongs to the aldehyde dehydrogenase family.</text>
</comment>
<comment type="catalytic activity">
    <reaction evidence="4">
        <text>an aldehyde + NAD(+) + H2O = a carboxylate + NADH + 2 H(+)</text>
        <dbReference type="Rhea" id="RHEA:16185"/>
        <dbReference type="ChEBI" id="CHEBI:15377"/>
        <dbReference type="ChEBI" id="CHEBI:15378"/>
        <dbReference type="ChEBI" id="CHEBI:17478"/>
        <dbReference type="ChEBI" id="CHEBI:29067"/>
        <dbReference type="ChEBI" id="CHEBI:57540"/>
        <dbReference type="ChEBI" id="CHEBI:57945"/>
        <dbReference type="EC" id="1.2.1.3"/>
    </reaction>
</comment>
<dbReference type="AlphaFoldDB" id="A0AAN7UP67"/>
<comment type="caution">
    <text evidence="8">The sequence shown here is derived from an EMBL/GenBank/DDBJ whole genome shotgun (WGS) entry which is preliminary data.</text>
</comment>
<dbReference type="PROSITE" id="PS00070">
    <property type="entry name" value="ALDEHYDE_DEHYDR_CYS"/>
    <property type="match status" value="1"/>
</dbReference>
<dbReference type="PANTHER" id="PTHR11699">
    <property type="entry name" value="ALDEHYDE DEHYDROGENASE-RELATED"/>
    <property type="match status" value="1"/>
</dbReference>
<dbReference type="InterPro" id="IPR016160">
    <property type="entry name" value="Ald_DH_CS_CYS"/>
</dbReference>
<accession>A0AAN7UP67</accession>
<feature type="domain" description="Aldehyde dehydrogenase" evidence="7">
    <location>
        <begin position="8"/>
        <end position="347"/>
    </location>
</feature>
<dbReference type="Proteomes" id="UP001305414">
    <property type="component" value="Unassembled WGS sequence"/>
</dbReference>
<dbReference type="Gene3D" id="3.40.309.10">
    <property type="entry name" value="Aldehyde Dehydrogenase, Chain A, domain 2"/>
    <property type="match status" value="1"/>
</dbReference>
<organism evidence="8 9">
    <name type="scientific">Xylaria bambusicola</name>
    <dbReference type="NCBI Taxonomy" id="326684"/>
    <lineage>
        <taxon>Eukaryota</taxon>
        <taxon>Fungi</taxon>
        <taxon>Dikarya</taxon>
        <taxon>Ascomycota</taxon>
        <taxon>Pezizomycotina</taxon>
        <taxon>Sordariomycetes</taxon>
        <taxon>Xylariomycetidae</taxon>
        <taxon>Xylariales</taxon>
        <taxon>Xylariaceae</taxon>
        <taxon>Xylaria</taxon>
    </lineage>
</organism>
<dbReference type="InterPro" id="IPR015590">
    <property type="entry name" value="Aldehyde_DH_dom"/>
</dbReference>
<evidence type="ECO:0000256" key="2">
    <source>
        <dbReference type="ARBA" id="ARBA00023002"/>
    </source>
</evidence>
<dbReference type="PROSITE" id="PS00687">
    <property type="entry name" value="ALDEHYDE_DEHYDR_GLU"/>
    <property type="match status" value="1"/>
</dbReference>
<evidence type="ECO:0000256" key="3">
    <source>
        <dbReference type="ARBA" id="ARBA00024226"/>
    </source>
</evidence>
<dbReference type="EMBL" id="JAWHQM010000002">
    <property type="protein sequence ID" value="KAK5625024.1"/>
    <property type="molecule type" value="Genomic_DNA"/>
</dbReference>
<dbReference type="FunFam" id="3.40.309.10:FF:000009">
    <property type="entry name" value="Aldehyde dehydrogenase A"/>
    <property type="match status" value="1"/>
</dbReference>
<proteinExistence type="inferred from homology"/>
<reference evidence="8 9" key="1">
    <citation type="submission" date="2023-10" db="EMBL/GenBank/DDBJ databases">
        <title>Draft genome sequence of Xylaria bambusicola isolate GMP-LS, the root and basal stem rot pathogen of sugarcane in Indonesia.</title>
        <authorList>
            <person name="Selvaraj P."/>
            <person name="Muralishankar V."/>
            <person name="Muruganantham S."/>
            <person name="Sp S."/>
            <person name="Haryani S."/>
            <person name="Lau K.J.X."/>
            <person name="Naqvi N.I."/>
        </authorList>
    </citation>
    <scope>NUCLEOTIDE SEQUENCE [LARGE SCALE GENOMIC DNA]</scope>
    <source>
        <strain evidence="8">GMP-LS</strain>
    </source>
</reference>
<name>A0AAN7UP67_9PEZI</name>
<keyword evidence="2 6" id="KW-0560">Oxidoreductase</keyword>
<keyword evidence="9" id="KW-1185">Reference proteome</keyword>
<dbReference type="Pfam" id="PF00171">
    <property type="entry name" value="Aldedh"/>
    <property type="match status" value="1"/>
</dbReference>
<evidence type="ECO:0000313" key="9">
    <source>
        <dbReference type="Proteomes" id="UP001305414"/>
    </source>
</evidence>
<evidence type="ECO:0000259" key="7">
    <source>
        <dbReference type="Pfam" id="PF00171"/>
    </source>
</evidence>